<dbReference type="Pfam" id="PF06912">
    <property type="entry name" value="DUF1275"/>
    <property type="match status" value="1"/>
</dbReference>
<keyword evidence="1" id="KW-0812">Transmembrane</keyword>
<keyword evidence="3" id="KW-1185">Reference proteome</keyword>
<evidence type="ECO:0000256" key="1">
    <source>
        <dbReference type="SAM" id="Phobius"/>
    </source>
</evidence>
<organism evidence="2 3">
    <name type="scientific">Simplicispira hankyongi</name>
    <dbReference type="NCBI Taxonomy" id="2315688"/>
    <lineage>
        <taxon>Bacteria</taxon>
        <taxon>Pseudomonadati</taxon>
        <taxon>Pseudomonadota</taxon>
        <taxon>Betaproteobacteria</taxon>
        <taxon>Burkholderiales</taxon>
        <taxon>Comamonadaceae</taxon>
        <taxon>Simplicispira</taxon>
    </lineage>
</organism>
<dbReference type="PANTHER" id="PTHR37314:SF4">
    <property type="entry name" value="UPF0700 TRANSMEMBRANE PROTEIN YOAK"/>
    <property type="match status" value="1"/>
</dbReference>
<feature type="transmembrane region" description="Helical" evidence="1">
    <location>
        <begin position="160"/>
        <end position="180"/>
    </location>
</feature>
<name>A0A398C9K3_9BURK</name>
<dbReference type="OrthoDB" id="270162at2"/>
<keyword evidence="1" id="KW-0472">Membrane</keyword>
<dbReference type="AlphaFoldDB" id="A0A398C9K3"/>
<dbReference type="InterPro" id="IPR010699">
    <property type="entry name" value="DUF1275"/>
</dbReference>
<feature type="transmembrane region" description="Helical" evidence="1">
    <location>
        <begin position="253"/>
        <end position="274"/>
    </location>
</feature>
<keyword evidence="1" id="KW-1133">Transmembrane helix</keyword>
<sequence>MLLLQPCRRFTPNCARRLTRRASSTLAAWAGASAVRRFRHLTDQHRTGTHNRRLGLLLAFNAGAINAGGFLVVHLYTSHMTGFVSMLADNLVLGNMVLVLGALGALLAFISGAATTAILVNWARQHRLHGTYALPLLLVALLMLVFGLLGAMTLNWHTPFAVPATVLLLSFMMGLQNATISKMSSSEIRTTHMTGNATDLGIELGKLLYWNRSGKPPEQQVRANRRRLGLYASLVSIFLLGGVAGAAGFKHVGFVFVVPLALVLFTLALPPLWIDRAHLRVMLRRTDKSSATQPGHSS</sequence>
<evidence type="ECO:0000313" key="3">
    <source>
        <dbReference type="Proteomes" id="UP000266302"/>
    </source>
</evidence>
<feature type="transmembrane region" description="Helical" evidence="1">
    <location>
        <begin position="54"/>
        <end position="76"/>
    </location>
</feature>
<dbReference type="PANTHER" id="PTHR37314">
    <property type="entry name" value="SLR0142 PROTEIN"/>
    <property type="match status" value="1"/>
</dbReference>
<feature type="transmembrane region" description="Helical" evidence="1">
    <location>
        <begin position="228"/>
        <end position="247"/>
    </location>
</feature>
<dbReference type="Proteomes" id="UP000266302">
    <property type="component" value="Unassembled WGS sequence"/>
</dbReference>
<accession>A0A398C9K3</accession>
<gene>
    <name evidence="2" type="ORF">D3F03_13280</name>
</gene>
<feature type="transmembrane region" description="Helical" evidence="1">
    <location>
        <begin position="132"/>
        <end position="154"/>
    </location>
</feature>
<comment type="caution">
    <text evidence="2">The sequence shown here is derived from an EMBL/GenBank/DDBJ whole genome shotgun (WGS) entry which is preliminary data.</text>
</comment>
<feature type="transmembrane region" description="Helical" evidence="1">
    <location>
        <begin position="96"/>
        <end position="120"/>
    </location>
</feature>
<reference evidence="2 3" key="1">
    <citation type="submission" date="2018-09" db="EMBL/GenBank/DDBJ databases">
        <title>Draft genome of Simplicispira sp. NY-02.</title>
        <authorList>
            <person name="Im W.T."/>
        </authorList>
    </citation>
    <scope>NUCLEOTIDE SEQUENCE [LARGE SCALE GENOMIC DNA]</scope>
    <source>
        <strain evidence="2 3">NY-02</strain>
    </source>
</reference>
<protein>
    <submittedName>
        <fullName evidence="2">DUF1275 domain-containing protein</fullName>
    </submittedName>
</protein>
<evidence type="ECO:0000313" key="2">
    <source>
        <dbReference type="EMBL" id="RID97508.1"/>
    </source>
</evidence>
<dbReference type="EMBL" id="QXJC01000006">
    <property type="protein sequence ID" value="RID97508.1"/>
    <property type="molecule type" value="Genomic_DNA"/>
</dbReference>
<proteinExistence type="predicted"/>